<evidence type="ECO:0000313" key="2">
    <source>
        <dbReference type="EMBL" id="MTR81021.1"/>
    </source>
</evidence>
<reference evidence="1" key="1">
    <citation type="submission" date="2015-05" db="EMBL/GenBank/DDBJ databases">
        <authorList>
            <person name="Wang D.B."/>
            <person name="Wang M."/>
        </authorList>
    </citation>
    <scope>NUCLEOTIDE SEQUENCE [LARGE SCALE GENOMIC DNA]</scope>
    <source>
        <strain evidence="1">M72</strain>
    </source>
</reference>
<sequence>MNNTIQYKGYVGSIEFSEEDKIFYGKVLGIRSLISYEGENATELIDDFHQAVDDYLELCKKSGQTPETAFKGSFNVRISPELHKKVFVYAMAHQISMNRYIEETLAKSPAALEEV</sequence>
<evidence type="ECO:0000313" key="3">
    <source>
        <dbReference type="Proteomes" id="UP000049979"/>
    </source>
</evidence>
<dbReference type="GO" id="GO:0006355">
    <property type="term" value="P:regulation of DNA-templated transcription"/>
    <property type="evidence" value="ECO:0007669"/>
    <property type="project" value="InterPro"/>
</dbReference>
<dbReference type="Proteomes" id="UP000446657">
    <property type="component" value="Unassembled WGS sequence"/>
</dbReference>
<dbReference type="Pfam" id="PF05534">
    <property type="entry name" value="HicB"/>
    <property type="match status" value="1"/>
</dbReference>
<name>A0A0M6WGW1_9FIRM</name>
<reference evidence="2 4" key="3">
    <citation type="journal article" date="2019" name="Nat. Med.">
        <title>A library of human gut bacterial isolates paired with longitudinal multiomics data enables mechanistic microbiome research.</title>
        <authorList>
            <person name="Poyet M."/>
            <person name="Groussin M."/>
            <person name="Gibbons S.M."/>
            <person name="Avila-Pacheco J."/>
            <person name="Jiang X."/>
            <person name="Kearney S.M."/>
            <person name="Perrotta A.R."/>
            <person name="Berdy B."/>
            <person name="Zhao S."/>
            <person name="Lieberman T.D."/>
            <person name="Swanson P.K."/>
            <person name="Smith M."/>
            <person name="Roesemann S."/>
            <person name="Alexander J.E."/>
            <person name="Rich S.A."/>
            <person name="Livny J."/>
            <person name="Vlamakis H."/>
            <person name="Clish C."/>
            <person name="Bullock K."/>
            <person name="Deik A."/>
            <person name="Scott J."/>
            <person name="Pierce K.A."/>
            <person name="Xavier R.J."/>
            <person name="Alm E.J."/>
        </authorList>
    </citation>
    <scope>NUCLEOTIDE SEQUENCE [LARGE SCALE GENOMIC DNA]</scope>
    <source>
        <strain evidence="2 4">BIOML-A1</strain>
    </source>
</reference>
<evidence type="ECO:0000313" key="1">
    <source>
        <dbReference type="EMBL" id="CRL34498.1"/>
    </source>
</evidence>
<evidence type="ECO:0000313" key="4">
    <source>
        <dbReference type="Proteomes" id="UP000446657"/>
    </source>
</evidence>
<dbReference type="EMBL" id="CVRR01000006">
    <property type="protein sequence ID" value="CRL34498.1"/>
    <property type="molecule type" value="Genomic_DNA"/>
</dbReference>
<dbReference type="SUPFAM" id="SSF47598">
    <property type="entry name" value="Ribbon-helix-helix"/>
    <property type="match status" value="1"/>
</dbReference>
<accession>A0A0M6WGW1</accession>
<dbReference type="AlphaFoldDB" id="A0A0M6WGW1"/>
<protein>
    <submittedName>
        <fullName evidence="2">Toxin-antitoxin system HicB family antitoxin</fullName>
    </submittedName>
</protein>
<keyword evidence="3" id="KW-1185">Reference proteome</keyword>
<gene>
    <name evidence="2" type="ORF">GMD30_04685</name>
    <name evidence="1" type="ORF">M72_21441</name>
</gene>
<dbReference type="SUPFAM" id="SSF143100">
    <property type="entry name" value="TTHA1013/TTHA0281-like"/>
    <property type="match status" value="1"/>
</dbReference>
<dbReference type="Proteomes" id="UP000049979">
    <property type="component" value="Unassembled WGS sequence"/>
</dbReference>
<dbReference type="EMBL" id="WNAL01000007">
    <property type="protein sequence ID" value="MTR81021.1"/>
    <property type="molecule type" value="Genomic_DNA"/>
</dbReference>
<reference evidence="3" key="2">
    <citation type="submission" date="2015-05" db="EMBL/GenBank/DDBJ databases">
        <authorList>
            <consortium name="Pathogen Informatics"/>
        </authorList>
    </citation>
    <scope>NUCLEOTIDE SEQUENCE [LARGE SCALE GENOMIC DNA]</scope>
    <source>
        <strain evidence="3">M72</strain>
    </source>
</reference>
<dbReference type="InterPro" id="IPR035069">
    <property type="entry name" value="TTHA1013/TTHA0281-like"/>
</dbReference>
<organism evidence="1 3">
    <name type="scientific">Roseburia faecis</name>
    <dbReference type="NCBI Taxonomy" id="301302"/>
    <lineage>
        <taxon>Bacteria</taxon>
        <taxon>Bacillati</taxon>
        <taxon>Bacillota</taxon>
        <taxon>Clostridia</taxon>
        <taxon>Lachnospirales</taxon>
        <taxon>Lachnospiraceae</taxon>
        <taxon>Roseburia</taxon>
    </lineage>
</organism>
<dbReference type="RefSeq" id="WP_055067185.1">
    <property type="nucleotide sequence ID" value="NZ_CP173697.1"/>
</dbReference>
<dbReference type="InterPro" id="IPR008651">
    <property type="entry name" value="Uncharacterised_HicB"/>
</dbReference>
<proteinExistence type="predicted"/>
<dbReference type="OrthoDB" id="5297106at2"/>
<dbReference type="InterPro" id="IPR010985">
    <property type="entry name" value="Ribbon_hlx_hlx"/>
</dbReference>